<keyword evidence="2" id="KW-0809">Transit peptide</keyword>
<dbReference type="GO" id="GO:0005762">
    <property type="term" value="C:mitochondrial large ribosomal subunit"/>
    <property type="evidence" value="ECO:0007669"/>
    <property type="project" value="TreeGrafter"/>
</dbReference>
<gene>
    <name evidence="11" type="primary">LOC129927271</name>
</gene>
<evidence type="ECO:0000256" key="3">
    <source>
        <dbReference type="ARBA" id="ARBA00022980"/>
    </source>
</evidence>
<evidence type="ECO:0000256" key="2">
    <source>
        <dbReference type="ARBA" id="ARBA00022946"/>
    </source>
</evidence>
<keyword evidence="4" id="KW-0175">Coiled coil</keyword>
<dbReference type="FunFam" id="3.90.280.10:FF:000002">
    <property type="entry name" value="39S ribosomal protein L38, mitochondrial"/>
    <property type="match status" value="1"/>
</dbReference>
<name>A0A9W3AWG9_BIOGL</name>
<comment type="subcellular location">
    <subcellularLocation>
        <location evidence="1">Mitochondrion</location>
    </subcellularLocation>
</comment>
<organism evidence="10 11">
    <name type="scientific">Biomphalaria glabrata</name>
    <name type="common">Bloodfluke planorb</name>
    <name type="synonym">Freshwater snail</name>
    <dbReference type="NCBI Taxonomy" id="6526"/>
    <lineage>
        <taxon>Eukaryota</taxon>
        <taxon>Metazoa</taxon>
        <taxon>Spiralia</taxon>
        <taxon>Lophotrochozoa</taxon>
        <taxon>Mollusca</taxon>
        <taxon>Gastropoda</taxon>
        <taxon>Heterobranchia</taxon>
        <taxon>Euthyneura</taxon>
        <taxon>Panpulmonata</taxon>
        <taxon>Hygrophila</taxon>
        <taxon>Lymnaeoidea</taxon>
        <taxon>Planorbidae</taxon>
        <taxon>Biomphalaria</taxon>
    </lineage>
</organism>
<evidence type="ECO:0000256" key="6">
    <source>
        <dbReference type="ARBA" id="ARBA00023274"/>
    </source>
</evidence>
<dbReference type="RefSeq" id="XP_055891563.1">
    <property type="nucleotide sequence ID" value="XM_056035588.1"/>
</dbReference>
<accession>A0A9W3AWG9</accession>
<evidence type="ECO:0000256" key="8">
    <source>
        <dbReference type="ARBA" id="ARBA00039444"/>
    </source>
</evidence>
<evidence type="ECO:0000256" key="1">
    <source>
        <dbReference type="ARBA" id="ARBA00004173"/>
    </source>
</evidence>
<reference evidence="11" key="1">
    <citation type="submission" date="2025-08" db="UniProtKB">
        <authorList>
            <consortium name="RefSeq"/>
        </authorList>
    </citation>
    <scope>IDENTIFICATION</scope>
</reference>
<dbReference type="InterPro" id="IPR008914">
    <property type="entry name" value="PEBP"/>
</dbReference>
<dbReference type="CDD" id="cd00866">
    <property type="entry name" value="PEBP_euk"/>
    <property type="match status" value="1"/>
</dbReference>
<evidence type="ECO:0000256" key="7">
    <source>
        <dbReference type="ARBA" id="ARBA00038016"/>
    </source>
</evidence>
<dbReference type="SUPFAM" id="SSF49777">
    <property type="entry name" value="PEBP-like"/>
    <property type="match status" value="1"/>
</dbReference>
<evidence type="ECO:0000313" key="10">
    <source>
        <dbReference type="Proteomes" id="UP001165740"/>
    </source>
</evidence>
<dbReference type="Proteomes" id="UP001165740">
    <property type="component" value="Chromosome 7"/>
</dbReference>
<dbReference type="AlphaFoldDB" id="A0A9W3AWG9"/>
<keyword evidence="10" id="KW-1185">Reference proteome</keyword>
<sequence length="409" mass="47974">MATCMTLNSRLCVQTILKTKNNTLLPVRYRWKPPDPDIQILPPFSKRLADWKSRYQLPASHGINIGLRYDNTQKSSTDRTMVKKWIEKRQPLEAAARHGELHVDLDQVRDEWYRERMPEHVKTISEHYGIFRDLFDGAHFLPVIPLHISYDYNEEYVTPVRFGNIIPACDASSKPVVNFESSDDSLWSLIMTSPDGNLEDSSKEILHWFIGNIPGSLVDKGETVCNYLQPFPPKGVGFLRYVFILFKQKKKIDFKDVQRPENCLSLKARSFSTLEFYRSHQEDMTPASLLFFQSEWDKSITSVFHHLLDMKEPRFEFLHPPEYYPLQEDFPHRRPFNVYLDNYRHIKDIQEEVLKVKLKDVDPLKPPAPRPKYPNTVVLPPSVPTWLKCKIQEMKLGKKQWAKLTDNKD</sequence>
<keyword evidence="3" id="KW-0689">Ribosomal protein</keyword>
<dbReference type="GO" id="GO:0005743">
    <property type="term" value="C:mitochondrial inner membrane"/>
    <property type="evidence" value="ECO:0007669"/>
    <property type="project" value="UniProtKB-ARBA"/>
</dbReference>
<dbReference type="PANTHER" id="PTHR11362">
    <property type="entry name" value="PHOSPHATIDYLETHANOLAMINE-BINDING PROTEIN"/>
    <property type="match status" value="1"/>
</dbReference>
<dbReference type="GeneID" id="129927271"/>
<dbReference type="OMA" id="NNEYCHW"/>
<comment type="similarity">
    <text evidence="7">Belongs to the phosphatidylethanolamine-binding protein family. Mitochondrion-specific ribosomal protein mL38 subfamily.</text>
</comment>
<dbReference type="PANTHER" id="PTHR11362:SF133">
    <property type="entry name" value="LARGE RIBOSOMAL SUBUNIT PROTEIN ML38"/>
    <property type="match status" value="1"/>
</dbReference>
<evidence type="ECO:0000256" key="4">
    <source>
        <dbReference type="ARBA" id="ARBA00023054"/>
    </source>
</evidence>
<dbReference type="InterPro" id="IPR036610">
    <property type="entry name" value="PEBP-like_sf"/>
</dbReference>
<evidence type="ECO:0000256" key="5">
    <source>
        <dbReference type="ARBA" id="ARBA00023128"/>
    </source>
</evidence>
<evidence type="ECO:0000256" key="9">
    <source>
        <dbReference type="ARBA" id="ARBA00041206"/>
    </source>
</evidence>
<keyword evidence="6" id="KW-0687">Ribonucleoprotein</keyword>
<dbReference type="Pfam" id="PF01161">
    <property type="entry name" value="PBP"/>
    <property type="match status" value="1"/>
</dbReference>
<keyword evidence="5" id="KW-0496">Mitochondrion</keyword>
<proteinExistence type="inferred from homology"/>
<evidence type="ECO:0000313" key="11">
    <source>
        <dbReference type="RefSeq" id="XP_055891563.1"/>
    </source>
</evidence>
<dbReference type="OrthoDB" id="2153661at2759"/>
<dbReference type="Gene3D" id="3.90.280.10">
    <property type="entry name" value="PEBP-like"/>
    <property type="match status" value="1"/>
</dbReference>
<dbReference type="InterPro" id="IPR035810">
    <property type="entry name" value="PEBP_euk"/>
</dbReference>
<protein>
    <recommendedName>
        <fullName evidence="8">Large ribosomal subunit protein mL38</fullName>
    </recommendedName>
    <alternativeName>
        <fullName evidence="9">39S ribosomal protein L38, mitochondrial</fullName>
    </alternativeName>
</protein>